<name>A0A367FHC1_9ACTN</name>
<dbReference type="CDD" id="cd01189">
    <property type="entry name" value="INT_ICEBs1_C_like"/>
    <property type="match status" value="1"/>
</dbReference>
<organism evidence="4 5">
    <name type="scientific">Sphaerisporangium album</name>
    <dbReference type="NCBI Taxonomy" id="509200"/>
    <lineage>
        <taxon>Bacteria</taxon>
        <taxon>Bacillati</taxon>
        <taxon>Actinomycetota</taxon>
        <taxon>Actinomycetes</taxon>
        <taxon>Streptosporangiales</taxon>
        <taxon>Streptosporangiaceae</taxon>
        <taxon>Sphaerisporangium</taxon>
    </lineage>
</organism>
<comment type="caution">
    <text evidence="4">The sequence shown here is derived from an EMBL/GenBank/DDBJ whole genome shotgun (WGS) entry which is preliminary data.</text>
</comment>
<dbReference type="PANTHER" id="PTHR30349:SF91">
    <property type="entry name" value="INTA PROTEIN"/>
    <property type="match status" value="1"/>
</dbReference>
<reference evidence="4 5" key="1">
    <citation type="submission" date="2018-06" db="EMBL/GenBank/DDBJ databases">
        <title>Sphaerisporangium craniellae sp. nov., isolated from a marine sponge in the South China Sea.</title>
        <authorList>
            <person name="Li L."/>
        </authorList>
    </citation>
    <scope>NUCLEOTIDE SEQUENCE [LARGE SCALE GENOMIC DNA]</scope>
    <source>
        <strain evidence="4 5">CCTCC AA 208026</strain>
    </source>
</reference>
<dbReference type="GO" id="GO:0003677">
    <property type="term" value="F:DNA binding"/>
    <property type="evidence" value="ECO:0007669"/>
    <property type="project" value="UniProtKB-KW"/>
</dbReference>
<dbReference type="InterPro" id="IPR050090">
    <property type="entry name" value="Tyrosine_recombinase_XerCD"/>
</dbReference>
<dbReference type="Gene3D" id="1.10.443.10">
    <property type="entry name" value="Intergrase catalytic core"/>
    <property type="match status" value="1"/>
</dbReference>
<dbReference type="EMBL" id="QOIL01000012">
    <property type="protein sequence ID" value="RCG29010.1"/>
    <property type="molecule type" value="Genomic_DNA"/>
</dbReference>
<proteinExistence type="predicted"/>
<dbReference type="Gene3D" id="1.10.150.130">
    <property type="match status" value="1"/>
</dbReference>
<accession>A0A367FHC1</accession>
<sequence>MWVEGKNRLKDSTRASYVEAINLYLVPGIGHVRLQDLSEHHLAQLSAAMVQINNLPEDQKPSEMLRRLLGARSLAPKVRLAEGEKPGLKRKQPLSASRIQRVHRVLSSALGTAVKTKKIGRNPAEHVELPRVPKRRPLVWTPERVARWRETGKVPGKVMVWGPQLCGEFLDFAEARKERLYPLYHLTATRGLRRGEVCGVRWEDSDFDGTKTVSLLESLDEDDDGLKSEASWRTVALDDIKLTLLRAWRANQRRERLAAGADWTDTGLIFTTEDGKALREEYVSERFAAIVKAAGLPPIRFHDLRHCAATLMLAAGVDMKVVSATLGHSRYSFTADVYTSVVPEVAQAAAEATAAIIPRRRAMST</sequence>
<dbReference type="GO" id="GO:0006310">
    <property type="term" value="P:DNA recombination"/>
    <property type="evidence" value="ECO:0007669"/>
    <property type="project" value="UniProtKB-KW"/>
</dbReference>
<keyword evidence="5" id="KW-1185">Reference proteome</keyword>
<evidence type="ECO:0000256" key="1">
    <source>
        <dbReference type="ARBA" id="ARBA00023125"/>
    </source>
</evidence>
<dbReference type="InterPro" id="IPR002104">
    <property type="entry name" value="Integrase_catalytic"/>
</dbReference>
<evidence type="ECO:0000313" key="4">
    <source>
        <dbReference type="EMBL" id="RCG29010.1"/>
    </source>
</evidence>
<dbReference type="AlphaFoldDB" id="A0A367FHC1"/>
<dbReference type="PROSITE" id="PS51898">
    <property type="entry name" value="TYR_RECOMBINASE"/>
    <property type="match status" value="1"/>
</dbReference>
<dbReference type="InterPro" id="IPR013762">
    <property type="entry name" value="Integrase-like_cat_sf"/>
</dbReference>
<evidence type="ECO:0000256" key="2">
    <source>
        <dbReference type="ARBA" id="ARBA00023172"/>
    </source>
</evidence>
<protein>
    <submittedName>
        <fullName evidence="4">Site-specific integrase</fullName>
    </submittedName>
</protein>
<dbReference type="InterPro" id="IPR011010">
    <property type="entry name" value="DNA_brk_join_enz"/>
</dbReference>
<dbReference type="Pfam" id="PF00589">
    <property type="entry name" value="Phage_integrase"/>
    <property type="match status" value="1"/>
</dbReference>
<dbReference type="GO" id="GO:0015074">
    <property type="term" value="P:DNA integration"/>
    <property type="evidence" value="ECO:0007669"/>
    <property type="project" value="InterPro"/>
</dbReference>
<evidence type="ECO:0000313" key="5">
    <source>
        <dbReference type="Proteomes" id="UP000253094"/>
    </source>
</evidence>
<keyword evidence="2" id="KW-0233">DNA recombination</keyword>
<gene>
    <name evidence="4" type="ORF">DQ384_21915</name>
</gene>
<dbReference type="PANTHER" id="PTHR30349">
    <property type="entry name" value="PHAGE INTEGRASE-RELATED"/>
    <property type="match status" value="1"/>
</dbReference>
<dbReference type="Proteomes" id="UP000253094">
    <property type="component" value="Unassembled WGS sequence"/>
</dbReference>
<dbReference type="SUPFAM" id="SSF56349">
    <property type="entry name" value="DNA breaking-rejoining enzymes"/>
    <property type="match status" value="1"/>
</dbReference>
<dbReference type="InterPro" id="IPR010998">
    <property type="entry name" value="Integrase_recombinase_N"/>
</dbReference>
<feature type="domain" description="Tyr recombinase" evidence="3">
    <location>
        <begin position="135"/>
        <end position="351"/>
    </location>
</feature>
<evidence type="ECO:0000259" key="3">
    <source>
        <dbReference type="PROSITE" id="PS51898"/>
    </source>
</evidence>
<keyword evidence="1" id="KW-0238">DNA-binding</keyword>